<organism evidence="1 2">
    <name type="scientific">Puccinia sorghi</name>
    <dbReference type="NCBI Taxonomy" id="27349"/>
    <lineage>
        <taxon>Eukaryota</taxon>
        <taxon>Fungi</taxon>
        <taxon>Dikarya</taxon>
        <taxon>Basidiomycota</taxon>
        <taxon>Pucciniomycotina</taxon>
        <taxon>Pucciniomycetes</taxon>
        <taxon>Pucciniales</taxon>
        <taxon>Pucciniaceae</taxon>
        <taxon>Puccinia</taxon>
    </lineage>
</organism>
<evidence type="ECO:0000313" key="2">
    <source>
        <dbReference type="Proteomes" id="UP000037035"/>
    </source>
</evidence>
<proteinExistence type="predicted"/>
<name>A0A0L6UQ53_9BASI</name>
<sequence>MNVAVFEDSITLSQPSFSNKGLELLNMTDCKPVKTPLTPGLQMQPASTTDHEAFLALKINYHSYTGMLNYLACRTRPDLALAVSMLSYRGLLLKPKSSGLNERSLAFWKAFPISWNSKKQKKITMSSTESELNALLDGEQENQWLSFLIEELWRLKLPATLDQTRRQNTSISRSKHFTKNTTPMKLMSNSYHLNICLRKVLPKQHLINLSRSFKTS</sequence>
<dbReference type="OrthoDB" id="413361at2759"/>
<feature type="non-terminal residue" evidence="1">
    <location>
        <position position="216"/>
    </location>
</feature>
<evidence type="ECO:0000313" key="1">
    <source>
        <dbReference type="EMBL" id="KNZ50678.1"/>
    </source>
</evidence>
<comment type="caution">
    <text evidence="1">The sequence shown here is derived from an EMBL/GenBank/DDBJ whole genome shotgun (WGS) entry which is preliminary data.</text>
</comment>
<protein>
    <submittedName>
        <fullName evidence="1">Uncharacterized protein</fullName>
    </submittedName>
</protein>
<reference evidence="1 2" key="1">
    <citation type="submission" date="2015-08" db="EMBL/GenBank/DDBJ databases">
        <title>Next Generation Sequencing and Analysis of the Genome of Puccinia sorghi L Schw, the Causal Agent of Maize Common Rust.</title>
        <authorList>
            <person name="Rochi L."/>
            <person name="Burguener G."/>
            <person name="Darino M."/>
            <person name="Turjanski A."/>
            <person name="Kreff E."/>
            <person name="Dieguez M.J."/>
            <person name="Sacco F."/>
        </authorList>
    </citation>
    <scope>NUCLEOTIDE SEQUENCE [LARGE SCALE GENOMIC DNA]</scope>
    <source>
        <strain evidence="1 2">RO10H11247</strain>
    </source>
</reference>
<keyword evidence="2" id="KW-1185">Reference proteome</keyword>
<dbReference type="AlphaFoldDB" id="A0A0L6UQ53"/>
<gene>
    <name evidence="1" type="ORF">VP01_4295g1</name>
</gene>
<dbReference type="VEuPathDB" id="FungiDB:VP01_4295g1"/>
<dbReference type="Proteomes" id="UP000037035">
    <property type="component" value="Unassembled WGS sequence"/>
</dbReference>
<dbReference type="EMBL" id="LAVV01009385">
    <property type="protein sequence ID" value="KNZ50678.1"/>
    <property type="molecule type" value="Genomic_DNA"/>
</dbReference>
<accession>A0A0L6UQ53</accession>